<dbReference type="InterPro" id="IPR016040">
    <property type="entry name" value="NAD(P)-bd_dom"/>
</dbReference>
<protein>
    <submittedName>
        <fullName evidence="2">NAD dependent epimerase/dehydratase</fullName>
    </submittedName>
</protein>
<sequence length="212" mass="23530">MNILIAGATENLGRCLVDYLAQHSEHDIYALMHEEESKQTMGSFNHDRITITTAAVEELCSLLKEIDVVIYAGGCDVKTNDVKMNDSVLRDTKAMINASRNDVKRFILLSAMGADDPQGPIEDYLYKKRKAEDYLKNTGMEFSIIRTGELSSEKPSGKVKLKENINWIEDPIISCMDVAKVIAASLDSDHITNKTVELISGDTSVEDAIENI</sequence>
<gene>
    <name evidence="2" type="ORF">J1TS3_07320</name>
</gene>
<dbReference type="RefSeq" id="WP_018706394.1">
    <property type="nucleotide sequence ID" value="NZ_BOQT01000002.1"/>
</dbReference>
<comment type="caution">
    <text evidence="2">The sequence shown here is derived from an EMBL/GenBank/DDBJ whole genome shotgun (WGS) entry which is preliminary data.</text>
</comment>
<organism evidence="2 3">
    <name type="scientific">Siminovitchia fordii</name>
    <dbReference type="NCBI Taxonomy" id="254759"/>
    <lineage>
        <taxon>Bacteria</taxon>
        <taxon>Bacillati</taxon>
        <taxon>Bacillota</taxon>
        <taxon>Bacilli</taxon>
        <taxon>Bacillales</taxon>
        <taxon>Bacillaceae</taxon>
        <taxon>Siminovitchia</taxon>
    </lineage>
</organism>
<keyword evidence="3" id="KW-1185">Reference proteome</keyword>
<dbReference type="EMBL" id="BOQT01000002">
    <property type="protein sequence ID" value="GIN19598.1"/>
    <property type="molecule type" value="Genomic_DNA"/>
</dbReference>
<evidence type="ECO:0000259" key="1">
    <source>
        <dbReference type="Pfam" id="PF13460"/>
    </source>
</evidence>
<dbReference type="PANTHER" id="PTHR15020:SF50">
    <property type="entry name" value="UPF0659 PROTEIN YMR090W"/>
    <property type="match status" value="1"/>
</dbReference>
<dbReference type="InterPro" id="IPR036291">
    <property type="entry name" value="NAD(P)-bd_dom_sf"/>
</dbReference>
<accession>A0ABQ4K1G2</accession>
<name>A0ABQ4K1G2_9BACI</name>
<evidence type="ECO:0000313" key="2">
    <source>
        <dbReference type="EMBL" id="GIN19598.1"/>
    </source>
</evidence>
<evidence type="ECO:0000313" key="3">
    <source>
        <dbReference type="Proteomes" id="UP000680279"/>
    </source>
</evidence>
<feature type="domain" description="NAD(P)-binding" evidence="1">
    <location>
        <begin position="7"/>
        <end position="188"/>
    </location>
</feature>
<dbReference type="Proteomes" id="UP000680279">
    <property type="component" value="Unassembled WGS sequence"/>
</dbReference>
<dbReference type="Pfam" id="PF13460">
    <property type="entry name" value="NAD_binding_10"/>
    <property type="match status" value="1"/>
</dbReference>
<dbReference type="PANTHER" id="PTHR15020">
    <property type="entry name" value="FLAVIN REDUCTASE-RELATED"/>
    <property type="match status" value="1"/>
</dbReference>
<dbReference type="SUPFAM" id="SSF51735">
    <property type="entry name" value="NAD(P)-binding Rossmann-fold domains"/>
    <property type="match status" value="1"/>
</dbReference>
<dbReference type="Gene3D" id="3.40.50.720">
    <property type="entry name" value="NAD(P)-binding Rossmann-like Domain"/>
    <property type="match status" value="1"/>
</dbReference>
<proteinExistence type="predicted"/>
<reference evidence="2 3" key="1">
    <citation type="submission" date="2021-03" db="EMBL/GenBank/DDBJ databases">
        <title>Antimicrobial resistance genes in bacteria isolated from Japanese honey, and their potential for conferring macrolide and lincosamide resistance in the American foulbrood pathogen Paenibacillus larvae.</title>
        <authorList>
            <person name="Okamoto M."/>
            <person name="Kumagai M."/>
            <person name="Kanamori H."/>
            <person name="Takamatsu D."/>
        </authorList>
    </citation>
    <scope>NUCLEOTIDE SEQUENCE [LARGE SCALE GENOMIC DNA]</scope>
    <source>
        <strain evidence="2 3">J1TS3</strain>
    </source>
</reference>